<feature type="domain" description="DUF58" evidence="1">
    <location>
        <begin position="45"/>
        <end position="258"/>
    </location>
</feature>
<evidence type="ECO:0000313" key="2">
    <source>
        <dbReference type="EMBL" id="MCS0591125.1"/>
    </source>
</evidence>
<reference evidence="2 3" key="1">
    <citation type="submission" date="2022-08" db="EMBL/GenBank/DDBJ databases">
        <title>Reclassification of Massilia species as members of the genera Telluria, Duganella, Pseudoduganella, Mokoshia gen. nov. and Zemynaea gen. nov. using orthogonal and non-orthogonal genome-based approaches.</title>
        <authorList>
            <person name="Bowman J.P."/>
        </authorList>
    </citation>
    <scope>NUCLEOTIDE SEQUENCE [LARGE SCALE GENOMIC DNA]</scope>
    <source>
        <strain evidence="2 3">LMG 28164</strain>
    </source>
</reference>
<dbReference type="PANTHER" id="PTHR33608:SF7">
    <property type="entry name" value="DUF58 DOMAIN-CONTAINING PROTEIN"/>
    <property type="match status" value="1"/>
</dbReference>
<keyword evidence="3" id="KW-1185">Reference proteome</keyword>
<dbReference type="Proteomes" id="UP001205560">
    <property type="component" value="Unassembled WGS sequence"/>
</dbReference>
<dbReference type="SUPFAM" id="SSF53300">
    <property type="entry name" value="vWA-like"/>
    <property type="match status" value="1"/>
</dbReference>
<dbReference type="InterPro" id="IPR036465">
    <property type="entry name" value="vWFA_dom_sf"/>
</dbReference>
<dbReference type="Pfam" id="PF01882">
    <property type="entry name" value="DUF58"/>
    <property type="match status" value="1"/>
</dbReference>
<accession>A0ABT2AAA1</accession>
<sequence length="297" mass="32943">MSVLASAALAAHTGKLDLAIRHVLAGLGHGIHAGRERGAGVEFSEYRAYAPGDEWRRVDWKLMARADRYYVREAERDSHVAVWLVLDATASMLEPSRSVEGLDKLGMARLLLGCAGAIAQRQGDAFGLLVCQGERAHFTPAARGPRQLQRVLAQLERVDAAGTLPAPEVLRASLHFARAPSVVCVASDFLDWPSPLSEAMLRLRGMRHDVRALCLQTEAEIAADFDASIAWRDPEGDKRLFRFGRDVRAGYARQREEHFEMVARQCRAHDIPYVAAPIERAPADTLRAWLRKPGRRP</sequence>
<dbReference type="PANTHER" id="PTHR33608">
    <property type="entry name" value="BLL2464 PROTEIN"/>
    <property type="match status" value="1"/>
</dbReference>
<protein>
    <submittedName>
        <fullName evidence="2">DUF58 domain-containing protein</fullName>
    </submittedName>
</protein>
<dbReference type="EMBL" id="JANUGX010000023">
    <property type="protein sequence ID" value="MCS0591125.1"/>
    <property type="molecule type" value="Genomic_DNA"/>
</dbReference>
<dbReference type="InterPro" id="IPR002881">
    <property type="entry name" value="DUF58"/>
</dbReference>
<dbReference type="RefSeq" id="WP_258846897.1">
    <property type="nucleotide sequence ID" value="NZ_JANUGX010000023.1"/>
</dbReference>
<evidence type="ECO:0000259" key="1">
    <source>
        <dbReference type="Pfam" id="PF01882"/>
    </source>
</evidence>
<gene>
    <name evidence="2" type="ORF">NX782_18210</name>
</gene>
<comment type="caution">
    <text evidence="2">The sequence shown here is derived from an EMBL/GenBank/DDBJ whole genome shotgun (WGS) entry which is preliminary data.</text>
</comment>
<proteinExistence type="predicted"/>
<organism evidence="2 3">
    <name type="scientific">Massilia norwichensis</name>
    <dbReference type="NCBI Taxonomy" id="1442366"/>
    <lineage>
        <taxon>Bacteria</taxon>
        <taxon>Pseudomonadati</taxon>
        <taxon>Pseudomonadota</taxon>
        <taxon>Betaproteobacteria</taxon>
        <taxon>Burkholderiales</taxon>
        <taxon>Oxalobacteraceae</taxon>
        <taxon>Telluria group</taxon>
        <taxon>Massilia</taxon>
    </lineage>
</organism>
<evidence type="ECO:0000313" key="3">
    <source>
        <dbReference type="Proteomes" id="UP001205560"/>
    </source>
</evidence>
<name>A0ABT2AAA1_9BURK</name>